<reference evidence="1 2" key="1">
    <citation type="submission" date="2018-11" db="EMBL/GenBank/DDBJ databases">
        <authorList>
            <consortium name="Pathogen Informatics"/>
        </authorList>
    </citation>
    <scope>NUCLEOTIDE SEQUENCE [LARGE SCALE GENOMIC DNA]</scope>
    <source>
        <strain>Denwood</strain>
        <strain evidence="2">Zambia</strain>
    </source>
</reference>
<organism evidence="1 2">
    <name type="scientific">Schistosoma mattheei</name>
    <dbReference type="NCBI Taxonomy" id="31246"/>
    <lineage>
        <taxon>Eukaryota</taxon>
        <taxon>Metazoa</taxon>
        <taxon>Spiralia</taxon>
        <taxon>Lophotrochozoa</taxon>
        <taxon>Platyhelminthes</taxon>
        <taxon>Trematoda</taxon>
        <taxon>Digenea</taxon>
        <taxon>Strigeidida</taxon>
        <taxon>Schistosomatoidea</taxon>
        <taxon>Schistosomatidae</taxon>
        <taxon>Schistosoma</taxon>
    </lineage>
</organism>
<gene>
    <name evidence="1" type="ORF">SMTD_LOCUS14448</name>
</gene>
<protein>
    <submittedName>
        <fullName evidence="1">Uncharacterized protein</fullName>
    </submittedName>
</protein>
<name>A0A183PJB2_9TREM</name>
<keyword evidence="2" id="KW-1185">Reference proteome</keyword>
<evidence type="ECO:0000313" key="2">
    <source>
        <dbReference type="Proteomes" id="UP000269396"/>
    </source>
</evidence>
<proteinExistence type="predicted"/>
<dbReference type="Proteomes" id="UP000269396">
    <property type="component" value="Unassembled WGS sequence"/>
</dbReference>
<dbReference type="EMBL" id="UZAL01034655">
    <property type="protein sequence ID" value="VDP65893.1"/>
    <property type="molecule type" value="Genomic_DNA"/>
</dbReference>
<dbReference type="AlphaFoldDB" id="A0A183PJB2"/>
<evidence type="ECO:0000313" key="1">
    <source>
        <dbReference type="EMBL" id="VDP65893.1"/>
    </source>
</evidence>
<accession>A0A183PJB2</accession>
<sequence>MEAAAASGNYLKLFQLIRATGSKKSGMSETICEDDGMPITNIHRRLGATQFSKLTMKVKELEKFAHSAWSPLSCNRTYLATVIAENDREATDSNINTSMTSPTLDIYEFNVKENNLSMQMNISLQIKQK</sequence>